<protein>
    <submittedName>
        <fullName evidence="2">Glycosyl transferase family 2</fullName>
    </submittedName>
</protein>
<dbReference type="KEGG" id="adg:Adeg_0763"/>
<dbReference type="eggNOG" id="COG1215">
    <property type="taxonomic scope" value="Bacteria"/>
</dbReference>
<dbReference type="Pfam" id="PF00535">
    <property type="entry name" value="Glycos_transf_2"/>
    <property type="match status" value="1"/>
</dbReference>
<dbReference type="EMBL" id="CP001785">
    <property type="protein sequence ID" value="ACX51908.1"/>
    <property type="molecule type" value="Genomic_DNA"/>
</dbReference>
<dbReference type="SUPFAM" id="SSF53448">
    <property type="entry name" value="Nucleotide-diphospho-sugar transferases"/>
    <property type="match status" value="1"/>
</dbReference>
<dbReference type="AlphaFoldDB" id="C9RCD1"/>
<name>C9RCD1_AMMDK</name>
<dbReference type="CAZy" id="GT2">
    <property type="family name" value="Glycosyltransferase Family 2"/>
</dbReference>
<feature type="domain" description="Glycosyltransferase 2-like" evidence="1">
    <location>
        <begin position="4"/>
        <end position="162"/>
    </location>
</feature>
<dbReference type="Gene3D" id="3.90.550.10">
    <property type="entry name" value="Spore Coat Polysaccharide Biosynthesis Protein SpsA, Chain A"/>
    <property type="match status" value="1"/>
</dbReference>
<dbReference type="InterPro" id="IPR001173">
    <property type="entry name" value="Glyco_trans_2-like"/>
</dbReference>
<keyword evidence="2" id="KW-0808">Transferase</keyword>
<dbReference type="PANTHER" id="PTHR10859">
    <property type="entry name" value="GLYCOSYL TRANSFERASE"/>
    <property type="match status" value="1"/>
</dbReference>
<keyword evidence="3" id="KW-1185">Reference proteome</keyword>
<dbReference type="InterPro" id="IPR029044">
    <property type="entry name" value="Nucleotide-diphossugar_trans"/>
</dbReference>
<proteinExistence type="predicted"/>
<dbReference type="Proteomes" id="UP000002620">
    <property type="component" value="Chromosome"/>
</dbReference>
<dbReference type="GO" id="GO:0016740">
    <property type="term" value="F:transferase activity"/>
    <property type="evidence" value="ECO:0007669"/>
    <property type="project" value="UniProtKB-KW"/>
</dbReference>
<sequence>MLGVVVPAFNEEERVRETVRAVLAAFPSALVVVADDGSADRTAAEAEEGGALVVALPENRGKGAAVREGVLEALRRGCAEVLFTDCDLACPPGEWGKLLAPLRGGSADVAVASRWLGDSRVEGRTPTRALASWCFAALARRATGLPYRDFQCGCKAFTRGAALALFSEPLSCERYAFDVEVLLRARLLSLRVVEVPVLWRAGGASRVRLLRHGPEMLLHLLRLRREYLGRPPVSLSTPGPGEGVGRWTAG</sequence>
<gene>
    <name evidence="2" type="ordered locus">Adeg_0763</name>
</gene>
<reference evidence="2 3" key="1">
    <citation type="submission" date="2009-10" db="EMBL/GenBank/DDBJ databases">
        <title>Complete sequence of chromosome of Ammonifex degensii KC4.</title>
        <authorList>
            <consortium name="US DOE Joint Genome Institute"/>
            <person name="Kerfeld C."/>
            <person name="Goodner B."/>
            <person name="Huber H."/>
            <person name="Stetter K."/>
            <person name="Lucas S."/>
            <person name="Copeland A."/>
            <person name="Lapidus A."/>
            <person name="Glavina del Rio T."/>
            <person name="Dalin E."/>
            <person name="Tice H."/>
            <person name="Bruce D."/>
            <person name="Goodwin L."/>
            <person name="Pitluck S."/>
            <person name="Saunders E."/>
            <person name="Brettin T."/>
            <person name="Detter J.C."/>
            <person name="Han C."/>
            <person name="Larimer F."/>
            <person name="Land M."/>
            <person name="Hauser L."/>
            <person name="Kyrpides N."/>
            <person name="Ovchinnikova G."/>
            <person name="Richardson P."/>
        </authorList>
    </citation>
    <scope>NUCLEOTIDE SEQUENCE [LARGE SCALE GENOMIC DNA]</scope>
    <source>
        <strain evidence="3">DSM 10501 / KC4</strain>
    </source>
</reference>
<dbReference type="PANTHER" id="PTHR10859:SF91">
    <property type="entry name" value="DOLICHYL-PHOSPHATE BETA-GLUCOSYLTRANSFERASE"/>
    <property type="match status" value="1"/>
</dbReference>
<dbReference type="GO" id="GO:0006487">
    <property type="term" value="P:protein N-linked glycosylation"/>
    <property type="evidence" value="ECO:0007669"/>
    <property type="project" value="TreeGrafter"/>
</dbReference>
<dbReference type="HOGENOM" id="CLU_033536_9_0_9"/>
<accession>C9RCD1</accession>
<dbReference type="STRING" id="429009.Adeg_0763"/>
<evidence type="ECO:0000313" key="2">
    <source>
        <dbReference type="EMBL" id="ACX51908.1"/>
    </source>
</evidence>
<organism evidence="2 3">
    <name type="scientific">Ammonifex degensii (strain DSM 10501 / KC4)</name>
    <dbReference type="NCBI Taxonomy" id="429009"/>
    <lineage>
        <taxon>Bacteria</taxon>
        <taxon>Bacillati</taxon>
        <taxon>Bacillota</taxon>
        <taxon>Clostridia</taxon>
        <taxon>Thermoanaerobacterales</taxon>
        <taxon>Thermoanaerobacteraceae</taxon>
        <taxon>Ammonifex</taxon>
    </lineage>
</organism>
<evidence type="ECO:0000313" key="3">
    <source>
        <dbReference type="Proteomes" id="UP000002620"/>
    </source>
</evidence>
<evidence type="ECO:0000259" key="1">
    <source>
        <dbReference type="Pfam" id="PF00535"/>
    </source>
</evidence>